<protein>
    <submittedName>
        <fullName evidence="1">Uncharacterized protein</fullName>
    </submittedName>
</protein>
<sequence length="117" mass="13603">MEDYIDESTLNKIIESIKIDYLSKPNLPKLIIGSGSSITFDYPSMDDLANELNKELRNDETFKKIYPEIKEKGLERGLSSLKKEDIILKDIRKNIAGTILRHEIKNEQKNLYFKLRA</sequence>
<organism evidence="1 2">
    <name type="scientific">Listeria aquatica FSL S10-1188</name>
    <dbReference type="NCBI Taxonomy" id="1265818"/>
    <lineage>
        <taxon>Bacteria</taxon>
        <taxon>Bacillati</taxon>
        <taxon>Bacillota</taxon>
        <taxon>Bacilli</taxon>
        <taxon>Bacillales</taxon>
        <taxon>Listeriaceae</taxon>
        <taxon>Listeria</taxon>
    </lineage>
</organism>
<evidence type="ECO:0000313" key="1">
    <source>
        <dbReference type="EMBL" id="EUJ20556.1"/>
    </source>
</evidence>
<dbReference type="AlphaFoldDB" id="W7BC52"/>
<name>W7BC52_9LIST</name>
<accession>W7BC52</accession>
<keyword evidence="2" id="KW-1185">Reference proteome</keyword>
<dbReference type="Proteomes" id="UP000019246">
    <property type="component" value="Unassembled WGS sequence"/>
</dbReference>
<gene>
    <name evidence="1" type="ORF">MAQA_03966</name>
</gene>
<dbReference type="STRING" id="1265818.MAQA_03966"/>
<proteinExistence type="predicted"/>
<dbReference type="RefSeq" id="WP_036071408.1">
    <property type="nucleotide sequence ID" value="NZ_AOCG01000004.1"/>
</dbReference>
<comment type="caution">
    <text evidence="1">The sequence shown here is derived from an EMBL/GenBank/DDBJ whole genome shotgun (WGS) entry which is preliminary data.</text>
</comment>
<evidence type="ECO:0000313" key="2">
    <source>
        <dbReference type="Proteomes" id="UP000019246"/>
    </source>
</evidence>
<dbReference type="EMBL" id="AOCG01000004">
    <property type="protein sequence ID" value="EUJ20556.1"/>
    <property type="molecule type" value="Genomic_DNA"/>
</dbReference>
<reference evidence="1 2" key="1">
    <citation type="journal article" date="2014" name="Int. J. Syst. Evol. Microbiol.">
        <title>Listeria floridensis sp. nov., Listeria aquatica sp. nov., Listeria cornellensis sp. nov., Listeria riparia sp. nov. and Listeria grandensis sp. nov., from agricultural and natural environments.</title>
        <authorList>
            <person name="den Bakker H.C."/>
            <person name="Warchocki S."/>
            <person name="Wright E.M."/>
            <person name="Allred A.F."/>
            <person name="Ahlstrom C."/>
            <person name="Manuel C.S."/>
            <person name="Stasiewicz M.J."/>
            <person name="Burrell A."/>
            <person name="Roof S."/>
            <person name="Strawn L."/>
            <person name="Fortes E.D."/>
            <person name="Nightingale K.K."/>
            <person name="Kephart D."/>
            <person name="Wiedmann M."/>
        </authorList>
    </citation>
    <scope>NUCLEOTIDE SEQUENCE [LARGE SCALE GENOMIC DNA]</scope>
    <source>
        <strain evidence="1 2">FSL S10-1188</strain>
    </source>
</reference>
<dbReference type="PATRIC" id="fig|1265818.5.peg.793"/>